<evidence type="ECO:0000256" key="1">
    <source>
        <dbReference type="SAM" id="SignalP"/>
    </source>
</evidence>
<evidence type="ECO:0000313" key="3">
    <source>
        <dbReference type="EMBL" id="GFE65644.1"/>
    </source>
</evidence>
<sequence>MREDIMNKLVLALGAVLVSAGFAAADPLEGQWRTAKDDNGNSGLIDVAPCGNALCGTLIRSYNSAGQQIQSEHTGRRIISATTPSGGGKYRGKVFSPDRGKTYNSKLQLNGNTLKVSGCVFGICRDGGTWQRVN</sequence>
<protein>
    <recommendedName>
        <fullName evidence="2">DUF2147 domain-containing protein</fullName>
    </recommendedName>
</protein>
<name>A0A6N6JHP8_9RHOB</name>
<evidence type="ECO:0000259" key="2">
    <source>
        <dbReference type="Pfam" id="PF09917"/>
    </source>
</evidence>
<dbReference type="Pfam" id="PF09917">
    <property type="entry name" value="DUF2147"/>
    <property type="match status" value="1"/>
</dbReference>
<keyword evidence="1" id="KW-0732">Signal</keyword>
<feature type="signal peptide" evidence="1">
    <location>
        <begin position="1"/>
        <end position="25"/>
    </location>
</feature>
<dbReference type="PANTHER" id="PTHR36919">
    <property type="entry name" value="BLR1215 PROTEIN"/>
    <property type="match status" value="1"/>
</dbReference>
<dbReference type="EMBL" id="BLJE01000002">
    <property type="protein sequence ID" value="GFE65644.1"/>
    <property type="molecule type" value="Genomic_DNA"/>
</dbReference>
<feature type="chain" id="PRO_5027099758" description="DUF2147 domain-containing protein" evidence="1">
    <location>
        <begin position="26"/>
        <end position="134"/>
    </location>
</feature>
<feature type="domain" description="DUF2147" evidence="2">
    <location>
        <begin position="30"/>
        <end position="132"/>
    </location>
</feature>
<gene>
    <name evidence="3" type="ORF">KIN_27180</name>
</gene>
<evidence type="ECO:0000313" key="4">
    <source>
        <dbReference type="Proteomes" id="UP000436822"/>
    </source>
</evidence>
<comment type="caution">
    <text evidence="3">The sequence shown here is derived from an EMBL/GenBank/DDBJ whole genome shotgun (WGS) entry which is preliminary data.</text>
</comment>
<dbReference type="PANTHER" id="PTHR36919:SF2">
    <property type="entry name" value="BLL6627 PROTEIN"/>
    <property type="match status" value="1"/>
</dbReference>
<dbReference type="AlphaFoldDB" id="A0A6N6JHP8"/>
<keyword evidence="4" id="KW-1185">Reference proteome</keyword>
<dbReference type="Gene3D" id="2.40.128.520">
    <property type="match status" value="1"/>
</dbReference>
<accession>A0A6N6JHP8</accession>
<organism evidence="3 4">
    <name type="scientific">Litoreibacter roseus</name>
    <dbReference type="NCBI Taxonomy" id="2601869"/>
    <lineage>
        <taxon>Bacteria</taxon>
        <taxon>Pseudomonadati</taxon>
        <taxon>Pseudomonadota</taxon>
        <taxon>Alphaproteobacteria</taxon>
        <taxon>Rhodobacterales</taxon>
        <taxon>Roseobacteraceae</taxon>
        <taxon>Litoreibacter</taxon>
    </lineage>
</organism>
<reference evidence="3 4" key="1">
    <citation type="submission" date="2019-12" db="EMBL/GenBank/DDBJ databases">
        <title>Litoreibacter badius sp. nov., a novel bacteriochlorophyll a-containing bacterium in the genus Litoreibacter.</title>
        <authorList>
            <person name="Kanamuro M."/>
            <person name="Takabe Y."/>
            <person name="Mori K."/>
            <person name="Takaichi S."/>
            <person name="Hanada S."/>
        </authorList>
    </citation>
    <scope>NUCLEOTIDE SEQUENCE [LARGE SCALE GENOMIC DNA]</scope>
    <source>
        <strain evidence="3 4">K6</strain>
    </source>
</reference>
<proteinExistence type="predicted"/>
<dbReference type="InterPro" id="IPR019223">
    <property type="entry name" value="DUF2147"/>
</dbReference>
<dbReference type="Proteomes" id="UP000436822">
    <property type="component" value="Unassembled WGS sequence"/>
</dbReference>